<evidence type="ECO:0000259" key="2">
    <source>
        <dbReference type="PROSITE" id="PS50222"/>
    </source>
</evidence>
<feature type="domain" description="EF-hand" evidence="2">
    <location>
        <begin position="141"/>
        <end position="176"/>
    </location>
</feature>
<sequence length="223" mass="24779">MNASVLHDVPIIGHYTLAARQNFSDFFAEPLRDQIVAFAMLDKNNTGFLTKTELAEALRLMGKSDREIQEAVNSVPGEVDFDRFRELLRPKSQPYTKNVGFVPVPNLRKAHEVPMFGALTKGTESLVTSWVSTAALVFHTPSDTDLMETFRDLDKDGDGELDKEEVAEGLRAHGTQETEIKRVMDDLGDSSATFEEFKTALHKTKRGSLPPIIPSVPFTRGAN</sequence>
<gene>
    <name evidence="3" type="ORF">NSCI0253_LOCUS11492</name>
</gene>
<dbReference type="SMART" id="SM00054">
    <property type="entry name" value="EFh"/>
    <property type="match status" value="2"/>
</dbReference>
<dbReference type="Pfam" id="PF13405">
    <property type="entry name" value="EF-hand_6"/>
    <property type="match status" value="2"/>
</dbReference>
<reference evidence="3" key="1">
    <citation type="submission" date="2021-01" db="EMBL/GenBank/DDBJ databases">
        <authorList>
            <person name="Corre E."/>
            <person name="Pelletier E."/>
            <person name="Niang G."/>
            <person name="Scheremetjew M."/>
            <person name="Finn R."/>
            <person name="Kale V."/>
            <person name="Holt S."/>
            <person name="Cochrane G."/>
            <person name="Meng A."/>
            <person name="Brown T."/>
            <person name="Cohen L."/>
        </authorList>
    </citation>
    <scope>NUCLEOTIDE SEQUENCE</scope>
</reference>
<protein>
    <recommendedName>
        <fullName evidence="2">EF-hand domain-containing protein</fullName>
    </recommendedName>
</protein>
<dbReference type="SUPFAM" id="SSF47473">
    <property type="entry name" value="EF-hand"/>
    <property type="match status" value="1"/>
</dbReference>
<dbReference type="InterPro" id="IPR018247">
    <property type="entry name" value="EF_Hand_1_Ca_BS"/>
</dbReference>
<accession>A0A7S1F1L0</accession>
<dbReference type="CDD" id="cd00051">
    <property type="entry name" value="EFh"/>
    <property type="match status" value="2"/>
</dbReference>
<dbReference type="EMBL" id="HBFQ01016534">
    <property type="protein sequence ID" value="CAD8837144.1"/>
    <property type="molecule type" value="Transcribed_RNA"/>
</dbReference>
<dbReference type="PANTHER" id="PTHR23064">
    <property type="entry name" value="TROPONIN"/>
    <property type="match status" value="1"/>
</dbReference>
<feature type="domain" description="EF-hand" evidence="2">
    <location>
        <begin position="29"/>
        <end position="64"/>
    </location>
</feature>
<dbReference type="InterPro" id="IPR002048">
    <property type="entry name" value="EF_hand_dom"/>
</dbReference>
<evidence type="ECO:0000313" key="3">
    <source>
        <dbReference type="EMBL" id="CAD8837144.1"/>
    </source>
</evidence>
<organism evidence="3">
    <name type="scientific">Noctiluca scintillans</name>
    <name type="common">Sea sparkle</name>
    <name type="synonym">Red tide dinoflagellate</name>
    <dbReference type="NCBI Taxonomy" id="2966"/>
    <lineage>
        <taxon>Eukaryota</taxon>
        <taxon>Sar</taxon>
        <taxon>Alveolata</taxon>
        <taxon>Dinophyceae</taxon>
        <taxon>Noctilucales</taxon>
        <taxon>Noctilucaceae</taxon>
        <taxon>Noctiluca</taxon>
    </lineage>
</organism>
<dbReference type="GO" id="GO:0005509">
    <property type="term" value="F:calcium ion binding"/>
    <property type="evidence" value="ECO:0007669"/>
    <property type="project" value="InterPro"/>
</dbReference>
<dbReference type="PROSITE" id="PS50222">
    <property type="entry name" value="EF_HAND_2"/>
    <property type="match status" value="2"/>
</dbReference>
<dbReference type="PROSITE" id="PS00018">
    <property type="entry name" value="EF_HAND_1"/>
    <property type="match status" value="2"/>
</dbReference>
<name>A0A7S1F1L0_NOCSC</name>
<proteinExistence type="predicted"/>
<dbReference type="Gene3D" id="1.10.238.10">
    <property type="entry name" value="EF-hand"/>
    <property type="match status" value="2"/>
</dbReference>
<dbReference type="InterPro" id="IPR052591">
    <property type="entry name" value="CML21-like"/>
</dbReference>
<evidence type="ECO:0000256" key="1">
    <source>
        <dbReference type="ARBA" id="ARBA00022837"/>
    </source>
</evidence>
<dbReference type="InterPro" id="IPR011992">
    <property type="entry name" value="EF-hand-dom_pair"/>
</dbReference>
<dbReference type="AlphaFoldDB" id="A0A7S1F1L0"/>
<keyword evidence="1" id="KW-0106">Calcium</keyword>